<dbReference type="Proteomes" id="UP000485058">
    <property type="component" value="Unassembled WGS sequence"/>
</dbReference>
<comment type="caution">
    <text evidence="10">The sequence shown here is derived from an EMBL/GenBank/DDBJ whole genome shotgun (WGS) entry which is preliminary data.</text>
</comment>
<evidence type="ECO:0000259" key="9">
    <source>
        <dbReference type="PROSITE" id="PS50255"/>
    </source>
</evidence>
<dbReference type="SMART" id="SM01117">
    <property type="entry name" value="Cyt-b5"/>
    <property type="match status" value="1"/>
</dbReference>
<evidence type="ECO:0000256" key="6">
    <source>
        <dbReference type="ARBA" id="ARBA00023098"/>
    </source>
</evidence>
<organism evidence="10 11">
    <name type="scientific">Haematococcus lacustris</name>
    <name type="common">Green alga</name>
    <name type="synonym">Haematococcus pluvialis</name>
    <dbReference type="NCBI Taxonomy" id="44745"/>
    <lineage>
        <taxon>Eukaryota</taxon>
        <taxon>Viridiplantae</taxon>
        <taxon>Chlorophyta</taxon>
        <taxon>core chlorophytes</taxon>
        <taxon>Chlorophyceae</taxon>
        <taxon>CS clade</taxon>
        <taxon>Chlamydomonadales</taxon>
        <taxon>Haematococcaceae</taxon>
        <taxon>Haematococcus</taxon>
    </lineage>
</organism>
<keyword evidence="7 8" id="KW-0472">Membrane</keyword>
<proteinExistence type="inferred from homology"/>
<comment type="subcellular location">
    <subcellularLocation>
        <location evidence="1">Membrane</location>
        <topology evidence="1">Multi-pass membrane protein</topology>
    </subcellularLocation>
</comment>
<dbReference type="EMBL" id="BLLF01000115">
    <property type="protein sequence ID" value="GFH07784.1"/>
    <property type="molecule type" value="Genomic_DNA"/>
</dbReference>
<keyword evidence="6" id="KW-0443">Lipid metabolism</keyword>
<feature type="transmembrane region" description="Helical" evidence="8">
    <location>
        <begin position="220"/>
        <end position="240"/>
    </location>
</feature>
<keyword evidence="4 8" id="KW-1133">Transmembrane helix</keyword>
<feature type="transmembrane region" description="Helical" evidence="8">
    <location>
        <begin position="355"/>
        <end position="374"/>
    </location>
</feature>
<evidence type="ECO:0000313" key="10">
    <source>
        <dbReference type="EMBL" id="GFH07784.1"/>
    </source>
</evidence>
<dbReference type="CDD" id="cd03506">
    <property type="entry name" value="Delta6-FADS-like"/>
    <property type="match status" value="1"/>
</dbReference>
<evidence type="ECO:0000256" key="2">
    <source>
        <dbReference type="ARBA" id="ARBA00009295"/>
    </source>
</evidence>
<dbReference type="AlphaFoldDB" id="A0A699YLT6"/>
<evidence type="ECO:0000256" key="5">
    <source>
        <dbReference type="ARBA" id="ARBA00023002"/>
    </source>
</evidence>
<dbReference type="GO" id="GO:0006629">
    <property type="term" value="P:lipid metabolic process"/>
    <property type="evidence" value="ECO:0007669"/>
    <property type="project" value="UniProtKB-KW"/>
</dbReference>
<keyword evidence="5" id="KW-0560">Oxidoreductase</keyword>
<feature type="transmembrane region" description="Helical" evidence="8">
    <location>
        <begin position="176"/>
        <end position="200"/>
    </location>
</feature>
<reference evidence="10 11" key="1">
    <citation type="submission" date="2020-02" db="EMBL/GenBank/DDBJ databases">
        <title>Draft genome sequence of Haematococcus lacustris strain NIES-144.</title>
        <authorList>
            <person name="Morimoto D."/>
            <person name="Nakagawa S."/>
            <person name="Yoshida T."/>
            <person name="Sawayama S."/>
        </authorList>
    </citation>
    <scope>NUCLEOTIDE SEQUENCE [LARGE SCALE GENOMIC DNA]</scope>
    <source>
        <strain evidence="10 11">NIES-144</strain>
    </source>
</reference>
<protein>
    <submittedName>
        <fullName evidence="10">Delta 6 desaturase</fullName>
    </submittedName>
</protein>
<comment type="similarity">
    <text evidence="2">Belongs to the fatty acid desaturase type 1 family.</text>
</comment>
<feature type="domain" description="Cytochrome b5 heme-binding" evidence="9">
    <location>
        <begin position="55"/>
        <end position="129"/>
    </location>
</feature>
<dbReference type="InterPro" id="IPR005804">
    <property type="entry name" value="FA_desaturase_dom"/>
</dbReference>
<keyword evidence="11" id="KW-1185">Reference proteome</keyword>
<dbReference type="InterPro" id="IPR012171">
    <property type="entry name" value="Fatty_acid_desaturase"/>
</dbReference>
<evidence type="ECO:0000256" key="7">
    <source>
        <dbReference type="ARBA" id="ARBA00023136"/>
    </source>
</evidence>
<dbReference type="PANTHER" id="PTHR19353">
    <property type="entry name" value="FATTY ACID DESATURASE 2"/>
    <property type="match status" value="1"/>
</dbReference>
<dbReference type="SUPFAM" id="SSF55856">
    <property type="entry name" value="Cytochrome b5-like heme/steroid binding domain"/>
    <property type="match status" value="1"/>
</dbReference>
<dbReference type="Pfam" id="PF00173">
    <property type="entry name" value="Cyt-b5"/>
    <property type="match status" value="1"/>
</dbReference>
<evidence type="ECO:0000256" key="3">
    <source>
        <dbReference type="ARBA" id="ARBA00022692"/>
    </source>
</evidence>
<name>A0A699YLT6_HAELA</name>
<evidence type="ECO:0000256" key="4">
    <source>
        <dbReference type="ARBA" id="ARBA00022989"/>
    </source>
</evidence>
<dbReference type="PROSITE" id="PS50255">
    <property type="entry name" value="CYTOCHROME_B5_2"/>
    <property type="match status" value="1"/>
</dbReference>
<feature type="transmembrane region" description="Helical" evidence="8">
    <location>
        <begin position="329"/>
        <end position="349"/>
    </location>
</feature>
<dbReference type="Pfam" id="PF00487">
    <property type="entry name" value="FA_desaturase"/>
    <property type="match status" value="1"/>
</dbReference>
<dbReference type="InterPro" id="IPR036400">
    <property type="entry name" value="Cyt_B5-like_heme/steroid_sf"/>
</dbReference>
<evidence type="ECO:0000313" key="11">
    <source>
        <dbReference type="Proteomes" id="UP000485058"/>
    </source>
</evidence>
<dbReference type="GO" id="GO:0016717">
    <property type="term" value="F:oxidoreductase activity, acting on paired donors, with oxidation of a pair of donors resulting in the reduction of molecular oxygen to two molecules of water"/>
    <property type="evidence" value="ECO:0007669"/>
    <property type="project" value="UniProtKB-ARBA"/>
</dbReference>
<dbReference type="GO" id="GO:0016020">
    <property type="term" value="C:membrane"/>
    <property type="evidence" value="ECO:0007669"/>
    <property type="project" value="UniProtKB-SubCell"/>
</dbReference>
<dbReference type="PANTHER" id="PTHR19353:SF88">
    <property type="entry name" value="DELTA(5) FATTY ACID DESATURASE FAT-4"/>
    <property type="match status" value="1"/>
</dbReference>
<sequence length="460" mass="52070">MFMPESANGDSCPVLLDKSALSWITLFLVKFAKPVAAPPEEAAQPRRRHPKPTGYKLYTVEEVAQHNSPDDAWLIIEDEIFDVSAMQHPGGDVIFSYAGRDASELFNVMHKNQPRARAMLKAHLIGGVSQPQRTALLRDWDAMRTKFHNTGLMDASPLYYTRKIVELLAMISTSLYLLYCHNTSPLAMLASSLLMAMFMFQCGWTQHDFLHNQVFRSHQWNAFVGGLVISLGLGGSSHWWKSKHNQHHATPNKMSADNTQAVDPDIDTVPLIAWSEALLKQVNLPDRGLIMLQHIITWPLLLVALVNWQAQSFIHCLSVPNIPAKQRRWEMGTMLVHHAIINVSIFYCLGLRQGLVYWLIAHCAAGFGTSFVFIQSHNAMEIYTDDKDFVTSQMVSTRNINPGLLADWLMGGLNYQIDFSRVRRDIMEFCARHNLPYESCSIWEATAKVYRQLACVAKMA</sequence>
<evidence type="ECO:0000256" key="1">
    <source>
        <dbReference type="ARBA" id="ARBA00004141"/>
    </source>
</evidence>
<evidence type="ECO:0000256" key="8">
    <source>
        <dbReference type="SAM" id="Phobius"/>
    </source>
</evidence>
<keyword evidence="3 8" id="KW-0812">Transmembrane</keyword>
<dbReference type="InterPro" id="IPR001199">
    <property type="entry name" value="Cyt_B5-like_heme/steroid-bd"/>
</dbReference>
<dbReference type="Gene3D" id="3.10.120.10">
    <property type="entry name" value="Cytochrome b5-like heme/steroid binding domain"/>
    <property type="match status" value="1"/>
</dbReference>
<accession>A0A699YLT6</accession>
<gene>
    <name evidence="10" type="ORF">HaLaN_02637</name>
</gene>
<dbReference type="PIRSF" id="PIRSF015921">
    <property type="entry name" value="FA_sphinglp_des"/>
    <property type="match status" value="1"/>
</dbReference>